<evidence type="ECO:0000256" key="1">
    <source>
        <dbReference type="ARBA" id="ARBA00023015"/>
    </source>
</evidence>
<proteinExistence type="predicted"/>
<dbReference type="RefSeq" id="WP_045137804.1">
    <property type="nucleotide sequence ID" value="NZ_CP070407.1"/>
</dbReference>
<dbReference type="PATRIC" id="fig|582.24.peg.977"/>
<dbReference type="Proteomes" id="UP000032582">
    <property type="component" value="Unassembled WGS sequence"/>
</dbReference>
<keyword evidence="3" id="KW-0804">Transcription</keyword>
<reference evidence="5 6" key="1">
    <citation type="submission" date="2015-02" db="EMBL/GenBank/DDBJ databases">
        <title>Whole genome shotgun sequencing of cultured foodborne pathogen.</title>
        <authorList>
            <person name="Timme R."/>
            <person name="Allard M.W."/>
            <person name="Strain E."/>
            <person name="Evans P.S."/>
            <person name="Brown E."/>
        </authorList>
    </citation>
    <scope>NUCLEOTIDE SEQUENCE [LARGE SCALE GENOMIC DNA]</scope>
    <source>
        <strain evidence="5 6">GCSL-TSO-24</strain>
    </source>
</reference>
<gene>
    <name evidence="5" type="ORF">UA45_03210</name>
</gene>
<dbReference type="PROSITE" id="PS51118">
    <property type="entry name" value="HTH_HXLR"/>
    <property type="match status" value="1"/>
</dbReference>
<dbReference type="SUPFAM" id="SSF46785">
    <property type="entry name" value="Winged helix' DNA-binding domain"/>
    <property type="match status" value="1"/>
</dbReference>
<dbReference type="InterPro" id="IPR002577">
    <property type="entry name" value="HTH_HxlR"/>
</dbReference>
<evidence type="ECO:0000313" key="5">
    <source>
        <dbReference type="EMBL" id="KJF78875.1"/>
    </source>
</evidence>
<comment type="caution">
    <text evidence="5">The sequence shown here is derived from an EMBL/GenBank/DDBJ whole genome shotgun (WGS) entry which is preliminary data.</text>
</comment>
<dbReference type="InterPro" id="IPR036388">
    <property type="entry name" value="WH-like_DNA-bd_sf"/>
</dbReference>
<dbReference type="PANTHER" id="PTHR33204:SF29">
    <property type="entry name" value="TRANSCRIPTIONAL REGULATOR"/>
    <property type="match status" value="1"/>
</dbReference>
<evidence type="ECO:0000313" key="6">
    <source>
        <dbReference type="Proteomes" id="UP000032582"/>
    </source>
</evidence>
<name>A0A0D8LA63_MORMO</name>
<dbReference type="InterPro" id="IPR036390">
    <property type="entry name" value="WH_DNA-bd_sf"/>
</dbReference>
<evidence type="ECO:0000259" key="4">
    <source>
        <dbReference type="PROSITE" id="PS51118"/>
    </source>
</evidence>
<dbReference type="EMBL" id="JZSH01000018">
    <property type="protein sequence ID" value="KJF78875.1"/>
    <property type="molecule type" value="Genomic_DNA"/>
</dbReference>
<dbReference type="PANTHER" id="PTHR33204">
    <property type="entry name" value="TRANSCRIPTIONAL REGULATOR, MARR FAMILY"/>
    <property type="match status" value="1"/>
</dbReference>
<protein>
    <submittedName>
        <fullName evidence="5">MarR family transcriptional regulator</fullName>
    </submittedName>
</protein>
<organism evidence="5 6">
    <name type="scientific">Morganella morganii</name>
    <name type="common">Proteus morganii</name>
    <dbReference type="NCBI Taxonomy" id="582"/>
    <lineage>
        <taxon>Bacteria</taxon>
        <taxon>Pseudomonadati</taxon>
        <taxon>Pseudomonadota</taxon>
        <taxon>Gammaproteobacteria</taxon>
        <taxon>Enterobacterales</taxon>
        <taxon>Morganellaceae</taxon>
        <taxon>Morganella</taxon>
    </lineage>
</organism>
<evidence type="ECO:0000256" key="3">
    <source>
        <dbReference type="ARBA" id="ARBA00023163"/>
    </source>
</evidence>
<dbReference type="GO" id="GO:0003677">
    <property type="term" value="F:DNA binding"/>
    <property type="evidence" value="ECO:0007669"/>
    <property type="project" value="UniProtKB-KW"/>
</dbReference>
<keyword evidence="1" id="KW-0805">Transcription regulation</keyword>
<dbReference type="Gene3D" id="1.10.10.10">
    <property type="entry name" value="Winged helix-like DNA-binding domain superfamily/Winged helix DNA-binding domain"/>
    <property type="match status" value="1"/>
</dbReference>
<evidence type="ECO:0000256" key="2">
    <source>
        <dbReference type="ARBA" id="ARBA00023125"/>
    </source>
</evidence>
<sequence>MDTVRKTRYESYAYEACPVEATLEMMGGKGKGMILYHLISGTKRFNELKRLLIFITPRMLTKQLRELEMAGLVHRKVYAEVPPKVEYSLTDAGQSLVPILLMLKSWGEEHALPVLLQQQTPPS</sequence>
<dbReference type="AlphaFoldDB" id="A0A0D8LA63"/>
<keyword evidence="2" id="KW-0238">DNA-binding</keyword>
<dbReference type="Pfam" id="PF01638">
    <property type="entry name" value="HxlR"/>
    <property type="match status" value="1"/>
</dbReference>
<accession>A0A0D8LA63</accession>
<feature type="domain" description="HTH hxlR-type" evidence="4">
    <location>
        <begin position="17"/>
        <end position="115"/>
    </location>
</feature>